<evidence type="ECO:0000313" key="2">
    <source>
        <dbReference type="Proteomes" id="UP000783934"/>
    </source>
</evidence>
<dbReference type="EMBL" id="JAATIZ010000001">
    <property type="protein sequence ID" value="NJB64326.1"/>
    <property type="molecule type" value="Genomic_DNA"/>
</dbReference>
<accession>A0ABX0WPU9</accession>
<comment type="caution">
    <text evidence="1">The sequence shown here is derived from an EMBL/GenBank/DDBJ whole genome shotgun (WGS) entry which is preliminary data.</text>
</comment>
<keyword evidence="2" id="KW-1185">Reference proteome</keyword>
<evidence type="ECO:0000313" key="1">
    <source>
        <dbReference type="EMBL" id="NJB64326.1"/>
    </source>
</evidence>
<gene>
    <name evidence="1" type="ORF">GGR41_000547</name>
</gene>
<reference evidence="1 2" key="1">
    <citation type="submission" date="2020-03" db="EMBL/GenBank/DDBJ databases">
        <title>Genomic Encyclopedia of Type Strains, Phase IV (KMG-IV): sequencing the most valuable type-strain genomes for metagenomic binning, comparative biology and taxonomic classification.</title>
        <authorList>
            <person name="Goeker M."/>
        </authorList>
    </citation>
    <scope>NUCLEOTIDE SEQUENCE [LARGE SCALE GENOMIC DNA]</scope>
    <source>
        <strain evidence="1 2">DSM 26613</strain>
    </source>
</reference>
<proteinExistence type="predicted"/>
<protein>
    <submittedName>
        <fullName evidence="1">Uncharacterized protein</fullName>
    </submittedName>
</protein>
<dbReference type="Proteomes" id="UP000783934">
    <property type="component" value="Unassembled WGS sequence"/>
</dbReference>
<sequence>MTNIFLFTFPGIKHKNIERLNFTKTEDGWNISGTTPHSGNCDPDGGQLLILNFRQNDTFYPNRIDLFLERIWQDLEDNSINETQAQARFDDLGAWLKGVNSSKPQWKGYNT</sequence>
<name>A0ABX0WPU9_9BURK</name>
<dbReference type="Gene3D" id="3.30.2210.10">
    <property type="entry name" value="Integron cassette protein superfamily"/>
    <property type="match status" value="1"/>
</dbReference>
<dbReference type="InterPro" id="IPR048474">
    <property type="entry name" value="M1E1E6-like_sf"/>
</dbReference>
<organism evidence="1 2">
    <name type="scientific">Paenalcaligenes hominis</name>
    <dbReference type="NCBI Taxonomy" id="643674"/>
    <lineage>
        <taxon>Bacteria</taxon>
        <taxon>Pseudomonadati</taxon>
        <taxon>Pseudomonadota</taxon>
        <taxon>Betaproteobacteria</taxon>
        <taxon>Burkholderiales</taxon>
        <taxon>Alcaligenaceae</taxon>
        <taxon>Paenalcaligenes</taxon>
    </lineage>
</organism>
<dbReference type="RefSeq" id="WP_167660529.1">
    <property type="nucleotide sequence ID" value="NZ_BMCQ01000004.1"/>
</dbReference>